<proteinExistence type="predicted"/>
<protein>
    <submittedName>
        <fullName evidence="3">FeS assembly protein SufD</fullName>
    </submittedName>
</protein>
<reference evidence="3" key="1">
    <citation type="submission" date="2013-08" db="EMBL/GenBank/DDBJ databases">
        <authorList>
            <person name="Mendez C."/>
            <person name="Richter M."/>
            <person name="Ferrer M."/>
            <person name="Sanchez J."/>
        </authorList>
    </citation>
    <scope>NUCLEOTIDE SEQUENCE</scope>
</reference>
<evidence type="ECO:0000313" key="3">
    <source>
        <dbReference type="EMBL" id="EQD47470.1"/>
    </source>
</evidence>
<dbReference type="InterPro" id="IPR055346">
    <property type="entry name" value="Fe-S_cluster_assembly_SufBD"/>
</dbReference>
<evidence type="ECO:0000259" key="2">
    <source>
        <dbReference type="Pfam" id="PF19295"/>
    </source>
</evidence>
<accession>T1AZD1</accession>
<feature type="domain" description="SUF system FeS cluster assembly SufBD N-terminal" evidence="2">
    <location>
        <begin position="89"/>
        <end position="143"/>
    </location>
</feature>
<sequence>MMSSILAPLSPAIPPGRETWEEWLGRVHAAARDIVSAQKTSARDENWKYTRQPAFRTATGTPGTKPVIRTGPIRTDERTPGRKWDLLPLSKAYALKPDLVTAEFGRMARPDARLMTALNAQAFEDGVFLYIPPDRVICEPIEIVWTLASSPAPAFPRILIVAGAGSDCQVIERQVWNGIRDSADESAMHPIRVVNSVTEIHLERQATLTHYVEQQGDPAVRSVSLASVRLDEHSFYRSFQFDGRGTLLRHEQDIRLEGAQSHAQMETLTLLAPREHCDRETRLVHAARATRSEQRIRSVVGAQATSIYGGRVRIQRLAAGSEATQDNHHLLLDPTARAMSRPELEIATDDVRCTHGSRSGELDRDALFYLQSRGIDLHQARHLLIQGFTEAFLALIPSETVRIHWQETIARLMPGIGEA</sequence>
<dbReference type="PANTHER" id="PTHR43575">
    <property type="entry name" value="PROTEIN ABCI7, CHLOROPLASTIC"/>
    <property type="match status" value="1"/>
</dbReference>
<dbReference type="GO" id="GO:0016226">
    <property type="term" value="P:iron-sulfur cluster assembly"/>
    <property type="evidence" value="ECO:0007669"/>
    <property type="project" value="InterPro"/>
</dbReference>
<dbReference type="InterPro" id="IPR011542">
    <property type="entry name" value="SUF_FeS_clus_asmbl_SufD"/>
</dbReference>
<name>T1AZD1_9ZZZZ</name>
<dbReference type="InterPro" id="IPR037284">
    <property type="entry name" value="SUF_FeS_clus_asmbl_SufBD_sf"/>
</dbReference>
<evidence type="ECO:0000259" key="1">
    <source>
        <dbReference type="Pfam" id="PF01458"/>
    </source>
</evidence>
<dbReference type="NCBIfam" id="TIGR01981">
    <property type="entry name" value="sufD"/>
    <property type="match status" value="1"/>
</dbReference>
<reference evidence="3" key="2">
    <citation type="journal article" date="2014" name="ISME J.">
        <title>Microbial stratification in low pH oxic and suboxic macroscopic growths along an acid mine drainage.</title>
        <authorList>
            <person name="Mendez-Garcia C."/>
            <person name="Mesa V."/>
            <person name="Sprenger R.R."/>
            <person name="Richter M."/>
            <person name="Diez M.S."/>
            <person name="Solano J."/>
            <person name="Bargiela R."/>
            <person name="Golyshina O.V."/>
            <person name="Manteca A."/>
            <person name="Ramos J.L."/>
            <person name="Gallego J.R."/>
            <person name="Llorente I."/>
            <person name="Martins Dos Santos V.A."/>
            <person name="Jensen O.N."/>
            <person name="Pelaez A.I."/>
            <person name="Sanchez J."/>
            <person name="Ferrer M."/>
        </authorList>
    </citation>
    <scope>NUCLEOTIDE SEQUENCE</scope>
</reference>
<dbReference type="InterPro" id="IPR000825">
    <property type="entry name" value="SUF_FeS_clus_asmbl_SufBD_core"/>
</dbReference>
<dbReference type="PANTHER" id="PTHR43575:SF1">
    <property type="entry name" value="PROTEIN ABCI7, CHLOROPLASTIC"/>
    <property type="match status" value="1"/>
</dbReference>
<dbReference type="AlphaFoldDB" id="T1AZD1"/>
<comment type="caution">
    <text evidence="3">The sequence shown here is derived from an EMBL/GenBank/DDBJ whole genome shotgun (WGS) entry which is preliminary data.</text>
</comment>
<dbReference type="Pfam" id="PF01458">
    <property type="entry name" value="SUFBD_core"/>
    <property type="match status" value="1"/>
</dbReference>
<dbReference type="EMBL" id="AUZY01008069">
    <property type="protein sequence ID" value="EQD47470.1"/>
    <property type="molecule type" value="Genomic_DNA"/>
</dbReference>
<dbReference type="Pfam" id="PF19295">
    <property type="entry name" value="SufBD_N"/>
    <property type="match status" value="1"/>
</dbReference>
<dbReference type="InterPro" id="IPR045595">
    <property type="entry name" value="SufBD_N"/>
</dbReference>
<dbReference type="SUPFAM" id="SSF101960">
    <property type="entry name" value="Stabilizer of iron transporter SufD"/>
    <property type="match status" value="1"/>
</dbReference>
<gene>
    <name evidence="3" type="ORF">B1B_12327</name>
</gene>
<organism evidence="3">
    <name type="scientific">mine drainage metagenome</name>
    <dbReference type="NCBI Taxonomy" id="410659"/>
    <lineage>
        <taxon>unclassified sequences</taxon>
        <taxon>metagenomes</taxon>
        <taxon>ecological metagenomes</taxon>
    </lineage>
</organism>
<feature type="domain" description="SUF system FeS cluster assembly SufBD core" evidence="1">
    <location>
        <begin position="152"/>
        <end position="388"/>
    </location>
</feature>